<dbReference type="InterPro" id="IPR017853">
    <property type="entry name" value="GH"/>
</dbReference>
<dbReference type="SUPFAM" id="SSF51445">
    <property type="entry name" value="(Trans)glycosidases"/>
    <property type="match status" value="1"/>
</dbReference>
<protein>
    <recommendedName>
        <fullName evidence="12">1,3-beta-glucanosyltransferase</fullName>
        <ecNumber evidence="12">2.4.1.-</ecNumber>
    </recommendedName>
</protein>
<evidence type="ECO:0000256" key="11">
    <source>
        <dbReference type="ARBA" id="ARBA00025026"/>
    </source>
</evidence>
<dbReference type="InterPro" id="IPR012946">
    <property type="entry name" value="X8"/>
</dbReference>
<evidence type="ECO:0000256" key="3">
    <source>
        <dbReference type="ARBA" id="ARBA00022475"/>
    </source>
</evidence>
<keyword evidence="6" id="KW-0732">Signal</keyword>
<dbReference type="InterPro" id="IPR004886">
    <property type="entry name" value="Glucanosyltransferase"/>
</dbReference>
<name>A0AAJ8DY32_ASPNG</name>
<dbReference type="GO" id="GO:0071852">
    <property type="term" value="P:fungal-type cell wall organization or biogenesis"/>
    <property type="evidence" value="ECO:0007669"/>
    <property type="project" value="UniProtKB-ARBA"/>
</dbReference>
<comment type="function">
    <text evidence="11">Splits internally a 1,3-beta-glucan molecule and transfers the newly generated reducing end (the donor) to the non-reducing end of another 1,3-beta-glucan molecule (the acceptor) forming a 1,3-beta linkage, resulting in the elongation of 1,3-beta-glucan chains in the cell wall. Involved in cell wall morphogenesis.</text>
</comment>
<evidence type="ECO:0000256" key="5">
    <source>
        <dbReference type="ARBA" id="ARBA00022679"/>
    </source>
</evidence>
<sequence>MLLECYLVDLLFHTPPSGVYRHPVFPIKTNCSSHRSTLLNCIAPRSKDILASRETNYALAALTSLGTPVLTGRPAGEGLAVYILYPVLGLRPTACLYPDISIHFTKTLSATTACFGIMSHSIATPTHHDYTGNSSSGYTDPLANPTLCKRDIPILQELNTNVIRVYAIDPTKDHTTCMNLLAAAGIYVISDLSDPTQSIDRSDPTWETSLYTRYTNVIDELIQYNNTLAFFAGNEVSNDVATTDASAFVKAAVRDMKAYIKSQGYRSIGVGYATNDDSDIRVNMADYFNCGSEDESIDFWGYNIYSWCGDSSYTKSGYDERTEEFRNYSVPVFFSEYGCNTVQPRKFTDIKALFGDQMNDVWSGGIVYMYFQTDNDYGLVSAIDSTSVSKLADFTYYSSQIASATPSGTNKASYTPTNTALQSCPAVTSKSWLATSSPLPPTPNQELCTCMDNASGCVVKDSVSSSDYDDLFSTVCGFTSCDGIFHNGTTGTYGAYSMCGAKQQLNFVLDKYWKEQGKKADACGFDGSATTTATVKATGTCSALMKEAGTAGTGTVTSKPTGTAAGSSSASGTGGVSAVGSVGSASLGKGSAIISIGAWQVGAYVVTGVVAGLGMVLL</sequence>
<keyword evidence="4 12" id="KW-0336">GPI-anchor</keyword>
<dbReference type="FunFam" id="3.20.20.80:FF:000038">
    <property type="entry name" value="1,3-beta-glucanosyltransferase"/>
    <property type="match status" value="1"/>
</dbReference>
<proteinExistence type="inferred from homology"/>
<reference evidence="16" key="2">
    <citation type="submission" date="2025-08" db="UniProtKB">
        <authorList>
            <consortium name="RefSeq"/>
        </authorList>
    </citation>
    <scope>IDENTIFICATION</scope>
</reference>
<accession>A0AAJ8DY32</accession>
<dbReference type="SMART" id="SM00768">
    <property type="entry name" value="X8"/>
    <property type="match status" value="1"/>
</dbReference>
<evidence type="ECO:0000256" key="9">
    <source>
        <dbReference type="ARBA" id="ARBA00023180"/>
    </source>
</evidence>
<dbReference type="Pfam" id="PF07983">
    <property type="entry name" value="X8"/>
    <property type="match status" value="1"/>
</dbReference>
<dbReference type="GO" id="GO:0042123">
    <property type="term" value="F:glucanosyltransferase activity"/>
    <property type="evidence" value="ECO:0007669"/>
    <property type="project" value="UniProtKB-ARBA"/>
</dbReference>
<evidence type="ECO:0000256" key="8">
    <source>
        <dbReference type="ARBA" id="ARBA00023157"/>
    </source>
</evidence>
<evidence type="ECO:0000256" key="1">
    <source>
        <dbReference type="ARBA" id="ARBA00004609"/>
    </source>
</evidence>
<evidence type="ECO:0000256" key="12">
    <source>
        <dbReference type="RuleBase" id="RU361209"/>
    </source>
</evidence>
<keyword evidence="14" id="KW-1133">Transmembrane helix</keyword>
<dbReference type="VEuPathDB" id="FungiDB:An03g06220"/>
<dbReference type="KEGG" id="ang:An03g06220"/>
<feature type="transmembrane region" description="Helical" evidence="14">
    <location>
        <begin position="596"/>
        <end position="617"/>
    </location>
</feature>
<dbReference type="GeneID" id="4980609"/>
<keyword evidence="8" id="KW-1015">Disulfide bond</keyword>
<dbReference type="PANTHER" id="PTHR31468:SF9">
    <property type="entry name" value="1,3-BETA-GLUCANOSYLTRANSFERASE"/>
    <property type="match status" value="1"/>
</dbReference>
<keyword evidence="14" id="KW-0812">Transmembrane</keyword>
<dbReference type="GO" id="GO:0031982">
    <property type="term" value="C:vesicle"/>
    <property type="evidence" value="ECO:0007669"/>
    <property type="project" value="UniProtKB-ARBA"/>
</dbReference>
<evidence type="ECO:0000259" key="15">
    <source>
        <dbReference type="SMART" id="SM00768"/>
    </source>
</evidence>
<dbReference type="GO" id="GO:0009277">
    <property type="term" value="C:fungal-type cell wall"/>
    <property type="evidence" value="ECO:0007669"/>
    <property type="project" value="UniProtKB-ARBA"/>
</dbReference>
<keyword evidence="3" id="KW-1003">Cell membrane</keyword>
<organism evidence="16">
    <name type="scientific">Aspergillus niger</name>
    <dbReference type="NCBI Taxonomy" id="5061"/>
    <lineage>
        <taxon>Eukaryota</taxon>
        <taxon>Fungi</taxon>
        <taxon>Dikarya</taxon>
        <taxon>Ascomycota</taxon>
        <taxon>Pezizomycotina</taxon>
        <taxon>Eurotiomycetes</taxon>
        <taxon>Eurotiomycetidae</taxon>
        <taxon>Eurotiales</taxon>
        <taxon>Aspergillaceae</taxon>
        <taxon>Aspergillus</taxon>
        <taxon>Aspergillus subgen. Circumdati</taxon>
    </lineage>
</organism>
<dbReference type="GO" id="GO:0005886">
    <property type="term" value="C:plasma membrane"/>
    <property type="evidence" value="ECO:0007669"/>
    <property type="project" value="UniProtKB-SubCell"/>
</dbReference>
<keyword evidence="7 12" id="KW-0472">Membrane</keyword>
<feature type="compositionally biased region" description="Low complexity" evidence="13">
    <location>
        <begin position="561"/>
        <end position="571"/>
    </location>
</feature>
<keyword evidence="10 12" id="KW-0449">Lipoprotein</keyword>
<dbReference type="Gene3D" id="3.20.20.80">
    <property type="entry name" value="Glycosidases"/>
    <property type="match status" value="1"/>
</dbReference>
<evidence type="ECO:0000313" key="16">
    <source>
        <dbReference type="RefSeq" id="XP_059600363.1"/>
    </source>
</evidence>
<keyword evidence="5 12" id="KW-0808">Transferase</keyword>
<reference evidence="16" key="1">
    <citation type="submission" date="2025-02" db="EMBL/GenBank/DDBJ databases">
        <authorList>
            <consortium name="NCBI Genome Project"/>
        </authorList>
    </citation>
    <scope>NUCLEOTIDE SEQUENCE</scope>
</reference>
<dbReference type="RefSeq" id="XP_059600363.1">
    <property type="nucleotide sequence ID" value="XM_059747180.1"/>
</dbReference>
<evidence type="ECO:0000256" key="10">
    <source>
        <dbReference type="ARBA" id="ARBA00023288"/>
    </source>
</evidence>
<dbReference type="FunFam" id="1.20.58.1040:FF:000005">
    <property type="entry name" value="1,3-beta-glucanosyltransferase"/>
    <property type="match status" value="1"/>
</dbReference>
<dbReference type="GO" id="GO:0098552">
    <property type="term" value="C:side of membrane"/>
    <property type="evidence" value="ECO:0007669"/>
    <property type="project" value="UniProtKB-KW"/>
</dbReference>
<dbReference type="AlphaFoldDB" id="A0AAJ8DY32"/>
<evidence type="ECO:0000256" key="4">
    <source>
        <dbReference type="ARBA" id="ARBA00022622"/>
    </source>
</evidence>
<evidence type="ECO:0000256" key="14">
    <source>
        <dbReference type="SAM" id="Phobius"/>
    </source>
</evidence>
<comment type="subcellular location">
    <subcellularLocation>
        <location evidence="1 12">Cell membrane</location>
        <topology evidence="1 12">Lipid-anchor</topology>
        <topology evidence="1 12">GPI-anchor</topology>
    </subcellularLocation>
</comment>
<dbReference type="Pfam" id="PF03198">
    <property type="entry name" value="Glyco_hydro_72"/>
    <property type="match status" value="1"/>
</dbReference>
<evidence type="ECO:0000256" key="6">
    <source>
        <dbReference type="ARBA" id="ARBA00022729"/>
    </source>
</evidence>
<evidence type="ECO:0000256" key="2">
    <source>
        <dbReference type="ARBA" id="ARBA00007528"/>
    </source>
</evidence>
<comment type="similarity">
    <text evidence="2 12">Belongs to the glycosyl hydrolase 72 family.</text>
</comment>
<evidence type="ECO:0000256" key="13">
    <source>
        <dbReference type="SAM" id="MobiDB-lite"/>
    </source>
</evidence>
<dbReference type="EC" id="2.4.1.-" evidence="12"/>
<feature type="region of interest" description="Disordered" evidence="13">
    <location>
        <begin position="551"/>
        <end position="575"/>
    </location>
</feature>
<keyword evidence="9" id="KW-0325">Glycoprotein</keyword>
<evidence type="ECO:0000256" key="7">
    <source>
        <dbReference type="ARBA" id="ARBA00023136"/>
    </source>
</evidence>
<feature type="domain" description="X8" evidence="15">
    <location>
        <begin position="455"/>
        <end position="543"/>
    </location>
</feature>
<gene>
    <name evidence="16" type="ORF">An03g06220</name>
</gene>
<dbReference type="Gene3D" id="1.20.58.1040">
    <property type="match status" value="1"/>
</dbReference>
<dbReference type="PANTHER" id="PTHR31468">
    <property type="entry name" value="1,3-BETA-GLUCANOSYLTRANSFERASE GAS1"/>
    <property type="match status" value="1"/>
</dbReference>